<name>A0ABS8I0E3_9FIRM</name>
<evidence type="ECO:0000256" key="2">
    <source>
        <dbReference type="ARBA" id="ARBA00022475"/>
    </source>
</evidence>
<keyword evidence="2" id="KW-1003">Cell membrane</keyword>
<dbReference type="Pfam" id="PF13231">
    <property type="entry name" value="PMT_2"/>
    <property type="match status" value="1"/>
</dbReference>
<sequence length="131" mass="14891">MTNKKVWFYIAIILGVAGILMFSYLGFHPLLDPDEPVYAETAREMLQFHDFISPRIYGDFWYDKPPMYYWLVAVAFKIFGVGEFAARFPSAFFAVGGSILAYLSGRELFNERAGLLGALVLATSLEYFYLG</sequence>
<keyword evidence="3 10" id="KW-0328">Glycosyltransferase</keyword>
<keyword evidence="11" id="KW-1185">Reference proteome</keyword>
<feature type="transmembrane region" description="Helical" evidence="8">
    <location>
        <begin position="68"/>
        <end position="101"/>
    </location>
</feature>
<evidence type="ECO:0000256" key="7">
    <source>
        <dbReference type="ARBA" id="ARBA00023136"/>
    </source>
</evidence>
<evidence type="ECO:0000256" key="1">
    <source>
        <dbReference type="ARBA" id="ARBA00004651"/>
    </source>
</evidence>
<keyword evidence="6 8" id="KW-1133">Transmembrane helix</keyword>
<evidence type="ECO:0000256" key="8">
    <source>
        <dbReference type="SAM" id="Phobius"/>
    </source>
</evidence>
<gene>
    <name evidence="10" type="ORF">LMF89_23305</name>
</gene>
<comment type="subcellular location">
    <subcellularLocation>
        <location evidence="1">Cell membrane</location>
        <topology evidence="1">Multi-pass membrane protein</topology>
    </subcellularLocation>
</comment>
<comment type="caution">
    <text evidence="10">The sequence shown here is derived from an EMBL/GenBank/DDBJ whole genome shotgun (WGS) entry which is preliminary data.</text>
</comment>
<protein>
    <submittedName>
        <fullName evidence="10">Glycosyltransferase family 39 protein</fullName>
        <ecNumber evidence="10">2.4.-.-</ecNumber>
    </submittedName>
</protein>
<evidence type="ECO:0000256" key="4">
    <source>
        <dbReference type="ARBA" id="ARBA00022679"/>
    </source>
</evidence>
<keyword evidence="7 8" id="KW-0472">Membrane</keyword>
<evidence type="ECO:0000256" key="5">
    <source>
        <dbReference type="ARBA" id="ARBA00022692"/>
    </source>
</evidence>
<keyword evidence="4 10" id="KW-0808">Transferase</keyword>
<evidence type="ECO:0000256" key="6">
    <source>
        <dbReference type="ARBA" id="ARBA00022989"/>
    </source>
</evidence>
<dbReference type="PANTHER" id="PTHR33908:SF3">
    <property type="entry name" value="UNDECAPRENYL PHOSPHATE-ALPHA-4-AMINO-4-DEOXY-L-ARABINOSE ARABINOSYL TRANSFERASE"/>
    <property type="match status" value="1"/>
</dbReference>
<proteinExistence type="predicted"/>
<dbReference type="EMBL" id="JAJHJB010000056">
    <property type="protein sequence ID" value="MCC5468269.1"/>
    <property type="molecule type" value="Genomic_DNA"/>
</dbReference>
<dbReference type="InterPro" id="IPR050297">
    <property type="entry name" value="LipidA_mod_glycosyltrf_83"/>
</dbReference>
<feature type="transmembrane region" description="Helical" evidence="8">
    <location>
        <begin position="7"/>
        <end position="27"/>
    </location>
</feature>
<feature type="domain" description="Glycosyltransferase RgtA/B/C/D-like" evidence="9">
    <location>
        <begin position="63"/>
        <end position="130"/>
    </location>
</feature>
<accession>A0ABS8I0E3</accession>
<dbReference type="InterPro" id="IPR038731">
    <property type="entry name" value="RgtA/B/C-like"/>
</dbReference>
<evidence type="ECO:0000259" key="9">
    <source>
        <dbReference type="Pfam" id="PF13231"/>
    </source>
</evidence>
<feature type="transmembrane region" description="Helical" evidence="8">
    <location>
        <begin position="113"/>
        <end position="130"/>
    </location>
</feature>
<dbReference type="PANTHER" id="PTHR33908">
    <property type="entry name" value="MANNOSYLTRANSFERASE YKCB-RELATED"/>
    <property type="match status" value="1"/>
</dbReference>
<dbReference type="EC" id="2.4.-.-" evidence="10"/>
<evidence type="ECO:0000313" key="11">
    <source>
        <dbReference type="Proteomes" id="UP001165492"/>
    </source>
</evidence>
<keyword evidence="5 8" id="KW-0812">Transmembrane</keyword>
<evidence type="ECO:0000256" key="3">
    <source>
        <dbReference type="ARBA" id="ARBA00022676"/>
    </source>
</evidence>
<organism evidence="10 11">
    <name type="scientific">Pelosinus baikalensis</name>
    <dbReference type="NCBI Taxonomy" id="2892015"/>
    <lineage>
        <taxon>Bacteria</taxon>
        <taxon>Bacillati</taxon>
        <taxon>Bacillota</taxon>
        <taxon>Negativicutes</taxon>
        <taxon>Selenomonadales</taxon>
        <taxon>Sporomusaceae</taxon>
        <taxon>Pelosinus</taxon>
    </lineage>
</organism>
<dbReference type="Proteomes" id="UP001165492">
    <property type="component" value="Unassembled WGS sequence"/>
</dbReference>
<dbReference type="GO" id="GO:0016757">
    <property type="term" value="F:glycosyltransferase activity"/>
    <property type="evidence" value="ECO:0007669"/>
    <property type="project" value="UniProtKB-KW"/>
</dbReference>
<reference evidence="10" key="1">
    <citation type="submission" date="2021-11" db="EMBL/GenBank/DDBJ databases">
        <title>Description of a new species Pelosinus isolated from the bottom sediments of Lake Baikal.</title>
        <authorList>
            <person name="Zakharyuk A."/>
        </authorList>
    </citation>
    <scope>NUCLEOTIDE SEQUENCE</scope>
    <source>
        <strain evidence="10">Bkl1</strain>
    </source>
</reference>
<feature type="non-terminal residue" evidence="10">
    <location>
        <position position="131"/>
    </location>
</feature>
<evidence type="ECO:0000313" key="10">
    <source>
        <dbReference type="EMBL" id="MCC5468269.1"/>
    </source>
</evidence>